<organism evidence="1 2">
    <name type="scientific">Roseibium porphyridii</name>
    <dbReference type="NCBI Taxonomy" id="2866279"/>
    <lineage>
        <taxon>Bacteria</taxon>
        <taxon>Pseudomonadati</taxon>
        <taxon>Pseudomonadota</taxon>
        <taxon>Alphaproteobacteria</taxon>
        <taxon>Hyphomicrobiales</taxon>
        <taxon>Stappiaceae</taxon>
        <taxon>Roseibium</taxon>
    </lineage>
</organism>
<dbReference type="PANTHER" id="PTHR11102:SF160">
    <property type="entry name" value="ERAD-ASSOCIATED E3 UBIQUITIN-PROTEIN LIGASE COMPONENT HRD3"/>
    <property type="match status" value="1"/>
</dbReference>
<evidence type="ECO:0000313" key="1">
    <source>
        <dbReference type="EMBL" id="WFE90487.1"/>
    </source>
</evidence>
<dbReference type="EMBL" id="CP120863">
    <property type="protein sequence ID" value="WFE90487.1"/>
    <property type="molecule type" value="Genomic_DNA"/>
</dbReference>
<name>A0ABY8F4R5_9HYPH</name>
<dbReference type="Gene3D" id="1.25.40.10">
    <property type="entry name" value="Tetratricopeptide repeat domain"/>
    <property type="match status" value="1"/>
</dbReference>
<accession>A0ABY8F4R5</accession>
<dbReference type="InterPro" id="IPR011990">
    <property type="entry name" value="TPR-like_helical_dom_sf"/>
</dbReference>
<gene>
    <name evidence="1" type="ORF">K1718_03795</name>
</gene>
<dbReference type="Proteomes" id="UP001209803">
    <property type="component" value="Chromosome"/>
</dbReference>
<dbReference type="PANTHER" id="PTHR11102">
    <property type="entry name" value="SEL-1-LIKE PROTEIN"/>
    <property type="match status" value="1"/>
</dbReference>
<sequence>MLCFFAALSGWSAYLTAISSGTDGRVFPGACERETEETRQMNCLFEEQGIPGVLQLAEKAEAAADLEFAFDLYEFASRKGSPVASYNVGVFYEEGGTVEQSTEKAIEYYSESAAAEFVPAFFNLGNIYCRDSFSENKKDCAYWLLKAFQAGDLDAGYNLAMYLVKNETDLDWAEVLINMAAEQGHEPSASFLDGIK</sequence>
<reference evidence="1 2" key="1">
    <citation type="submission" date="2023-03" db="EMBL/GenBank/DDBJ databases">
        <title>Roseibium porphyridii sp. nov. and Roseibium rhodosorbium sp. nov. isolated from marine algae, Porphyridium cruentum and Rhodosorus marinus, respectively.</title>
        <authorList>
            <person name="Lee M.W."/>
            <person name="Choi B.J."/>
            <person name="Lee J.K."/>
            <person name="Choi D.G."/>
            <person name="Baek J.H."/>
            <person name="Bayburt H."/>
            <person name="Kim J.M."/>
            <person name="Han D.M."/>
            <person name="Kim K.H."/>
            <person name="Jeon C.O."/>
        </authorList>
    </citation>
    <scope>NUCLEOTIDE SEQUENCE [LARGE SCALE GENOMIC DNA]</scope>
    <source>
        <strain evidence="1 2">KMA01</strain>
    </source>
</reference>
<dbReference type="SMART" id="SM00671">
    <property type="entry name" value="SEL1"/>
    <property type="match status" value="2"/>
</dbReference>
<dbReference type="RefSeq" id="WP_265679687.1">
    <property type="nucleotide sequence ID" value="NZ_CP120863.1"/>
</dbReference>
<evidence type="ECO:0000313" key="2">
    <source>
        <dbReference type="Proteomes" id="UP001209803"/>
    </source>
</evidence>
<dbReference type="Pfam" id="PF08238">
    <property type="entry name" value="Sel1"/>
    <property type="match status" value="3"/>
</dbReference>
<protein>
    <submittedName>
        <fullName evidence="1">Tetratricopeptide repeat protein</fullName>
    </submittedName>
</protein>
<dbReference type="SUPFAM" id="SSF81901">
    <property type="entry name" value="HCP-like"/>
    <property type="match status" value="1"/>
</dbReference>
<dbReference type="InterPro" id="IPR006597">
    <property type="entry name" value="Sel1-like"/>
</dbReference>
<keyword evidence="2" id="KW-1185">Reference proteome</keyword>
<proteinExistence type="predicted"/>
<dbReference type="InterPro" id="IPR050767">
    <property type="entry name" value="Sel1_AlgK"/>
</dbReference>